<keyword evidence="2" id="KW-1185">Reference proteome</keyword>
<evidence type="ECO:0000313" key="1">
    <source>
        <dbReference type="EMBL" id="CDY56943.1"/>
    </source>
</evidence>
<reference evidence="1 2" key="1">
    <citation type="journal article" date="2014" name="Science">
        <title>Plant genetics. Early allopolyploid evolution in the post-Neolithic Brassica napus oilseed genome.</title>
        <authorList>
            <person name="Chalhoub B."/>
            <person name="Denoeud F."/>
            <person name="Liu S."/>
            <person name="Parkin I.A."/>
            <person name="Tang H."/>
            <person name="Wang X."/>
            <person name="Chiquet J."/>
            <person name="Belcram H."/>
            <person name="Tong C."/>
            <person name="Samans B."/>
            <person name="Correa M."/>
            <person name="Da Silva C."/>
            <person name="Just J."/>
            <person name="Falentin C."/>
            <person name="Koh C.S."/>
            <person name="Le Clainche I."/>
            <person name="Bernard M."/>
            <person name="Bento P."/>
            <person name="Noel B."/>
            <person name="Labadie K."/>
            <person name="Alberti A."/>
            <person name="Charles M."/>
            <person name="Arnaud D."/>
            <person name="Guo H."/>
            <person name="Daviaud C."/>
            <person name="Alamery S."/>
            <person name="Jabbari K."/>
            <person name="Zhao M."/>
            <person name="Edger P.P."/>
            <person name="Chelaifa H."/>
            <person name="Tack D."/>
            <person name="Lassalle G."/>
            <person name="Mestiri I."/>
            <person name="Schnel N."/>
            <person name="Le Paslier M.C."/>
            <person name="Fan G."/>
            <person name="Renault V."/>
            <person name="Bayer P.E."/>
            <person name="Golicz A.A."/>
            <person name="Manoli S."/>
            <person name="Lee T.H."/>
            <person name="Thi V.H."/>
            <person name="Chalabi S."/>
            <person name="Hu Q."/>
            <person name="Fan C."/>
            <person name="Tollenaere R."/>
            <person name="Lu Y."/>
            <person name="Battail C."/>
            <person name="Shen J."/>
            <person name="Sidebottom C.H."/>
            <person name="Wang X."/>
            <person name="Canaguier A."/>
            <person name="Chauveau A."/>
            <person name="Berard A."/>
            <person name="Deniot G."/>
            <person name="Guan M."/>
            <person name="Liu Z."/>
            <person name="Sun F."/>
            <person name="Lim Y.P."/>
            <person name="Lyons E."/>
            <person name="Town C.D."/>
            <person name="Bancroft I."/>
            <person name="Wang X."/>
            <person name="Meng J."/>
            <person name="Ma J."/>
            <person name="Pires J.C."/>
            <person name="King G.J."/>
            <person name="Brunel D."/>
            <person name="Delourme R."/>
            <person name="Renard M."/>
            <person name="Aury J.M."/>
            <person name="Adams K.L."/>
            <person name="Batley J."/>
            <person name="Snowdon R.J."/>
            <person name="Tost J."/>
            <person name="Edwards D."/>
            <person name="Zhou Y."/>
            <person name="Hua W."/>
            <person name="Sharpe A.G."/>
            <person name="Paterson A.H."/>
            <person name="Guan C."/>
            <person name="Wincker P."/>
        </authorList>
    </citation>
    <scope>NUCLEOTIDE SEQUENCE [LARGE SCALE GENOMIC DNA]</scope>
    <source>
        <strain evidence="2">cv. Darmor-bzh</strain>
    </source>
</reference>
<dbReference type="AlphaFoldDB" id="A0A078J173"/>
<dbReference type="Proteomes" id="UP000028999">
    <property type="component" value="Unassembled WGS sequence"/>
</dbReference>
<protein>
    <submittedName>
        <fullName evidence="1">BnaC07g49960D protein</fullName>
    </submittedName>
</protein>
<dbReference type="EMBL" id="LK033533">
    <property type="protein sequence ID" value="CDY56943.1"/>
    <property type="molecule type" value="Genomic_DNA"/>
</dbReference>
<dbReference type="PaxDb" id="3708-A0A078J173"/>
<gene>
    <name evidence="1" type="primary">BnaC07g49960D</name>
    <name evidence="1" type="ORF">GSBRNA2T00020295001</name>
</gene>
<dbReference type="Gramene" id="CDY56943">
    <property type="protein sequence ID" value="CDY56943"/>
    <property type="gene ID" value="GSBRNA2T00020295001"/>
</dbReference>
<sequence>MPKVIEDILSIQTVAKKPRSWFL</sequence>
<name>A0A078J173_BRANA</name>
<accession>A0A078J173</accession>
<organism evidence="1 2">
    <name type="scientific">Brassica napus</name>
    <name type="common">Rape</name>
    <dbReference type="NCBI Taxonomy" id="3708"/>
    <lineage>
        <taxon>Eukaryota</taxon>
        <taxon>Viridiplantae</taxon>
        <taxon>Streptophyta</taxon>
        <taxon>Embryophyta</taxon>
        <taxon>Tracheophyta</taxon>
        <taxon>Spermatophyta</taxon>
        <taxon>Magnoliopsida</taxon>
        <taxon>eudicotyledons</taxon>
        <taxon>Gunneridae</taxon>
        <taxon>Pentapetalae</taxon>
        <taxon>rosids</taxon>
        <taxon>malvids</taxon>
        <taxon>Brassicales</taxon>
        <taxon>Brassicaceae</taxon>
        <taxon>Brassiceae</taxon>
        <taxon>Brassica</taxon>
    </lineage>
</organism>
<proteinExistence type="predicted"/>
<evidence type="ECO:0000313" key="2">
    <source>
        <dbReference type="Proteomes" id="UP000028999"/>
    </source>
</evidence>